<dbReference type="AlphaFoldDB" id="A0A8S1E2J9"/>
<dbReference type="OrthoDB" id="10065625at2759"/>
<gene>
    <name evidence="1" type="ORF">CLODIP_2_CD15223</name>
</gene>
<evidence type="ECO:0000313" key="1">
    <source>
        <dbReference type="EMBL" id="CAB3386439.1"/>
    </source>
</evidence>
<reference evidence="1 2" key="1">
    <citation type="submission" date="2020-04" db="EMBL/GenBank/DDBJ databases">
        <authorList>
            <person name="Alioto T."/>
            <person name="Alioto T."/>
            <person name="Gomez Garrido J."/>
        </authorList>
    </citation>
    <scope>NUCLEOTIDE SEQUENCE [LARGE SCALE GENOMIC DNA]</scope>
</reference>
<evidence type="ECO:0008006" key="3">
    <source>
        <dbReference type="Google" id="ProtNLM"/>
    </source>
</evidence>
<evidence type="ECO:0000313" key="2">
    <source>
        <dbReference type="Proteomes" id="UP000494165"/>
    </source>
</evidence>
<sequence length="160" mass="17985">MKTRKKNDKYICLREGQRKQQFESGKGQVAVAPGARQDAKHGRQTGTTQQLCGLQVSPAYVQFLLERMKLMAPGSDGITAHFLENCEEAFSSNLCHIFRHSLSTGEIPADWKSAIVSPIHKDGPKEDVRNYRQISNTSLVGKVLERIVRDELSNFLEARN</sequence>
<keyword evidence="2" id="KW-1185">Reference proteome</keyword>
<dbReference type="Proteomes" id="UP000494165">
    <property type="component" value="Unassembled WGS sequence"/>
</dbReference>
<protein>
    <recommendedName>
        <fullName evidence="3">Reverse transcriptase domain-containing protein</fullName>
    </recommendedName>
</protein>
<dbReference type="EMBL" id="CADEPI010000483">
    <property type="protein sequence ID" value="CAB3386439.1"/>
    <property type="molecule type" value="Genomic_DNA"/>
</dbReference>
<dbReference type="PANTHER" id="PTHR33395">
    <property type="entry name" value="TRANSCRIPTASE, PUTATIVE-RELATED-RELATED"/>
    <property type="match status" value="1"/>
</dbReference>
<accession>A0A8S1E2J9</accession>
<comment type="caution">
    <text evidence="1">The sequence shown here is derived from an EMBL/GenBank/DDBJ whole genome shotgun (WGS) entry which is preliminary data.</text>
</comment>
<organism evidence="1 2">
    <name type="scientific">Cloeon dipterum</name>
    <dbReference type="NCBI Taxonomy" id="197152"/>
    <lineage>
        <taxon>Eukaryota</taxon>
        <taxon>Metazoa</taxon>
        <taxon>Ecdysozoa</taxon>
        <taxon>Arthropoda</taxon>
        <taxon>Hexapoda</taxon>
        <taxon>Insecta</taxon>
        <taxon>Pterygota</taxon>
        <taxon>Palaeoptera</taxon>
        <taxon>Ephemeroptera</taxon>
        <taxon>Pisciforma</taxon>
        <taxon>Baetidae</taxon>
        <taxon>Cloeon</taxon>
    </lineage>
</organism>
<dbReference type="PANTHER" id="PTHR33395:SF22">
    <property type="entry name" value="REVERSE TRANSCRIPTASE DOMAIN-CONTAINING PROTEIN"/>
    <property type="match status" value="1"/>
</dbReference>
<name>A0A8S1E2J9_9INSE</name>
<proteinExistence type="predicted"/>